<dbReference type="Proteomes" id="UP001152797">
    <property type="component" value="Unassembled WGS sequence"/>
</dbReference>
<dbReference type="EMBL" id="CAMXCT030001329">
    <property type="protein sequence ID" value="CAL4776355.1"/>
    <property type="molecule type" value="Genomic_DNA"/>
</dbReference>
<sequence length="253" mass="28201">MEKNGKNKMHELYMAWVSCKGSWEKCALDLRVSKKNVSDHEDLFEFLLKPDLVKKLGEQALADDLVTRHIEAEKKLPPKSKGRFIKVKPDFPQREDLWRYKCWVGAKEKKRQRHESSATLSRTAEVEEDSFYATMDAALEEGFDAAPCIAPKSAMSKPKPMAKQKTPKQQLESAVSSASRLVTDSQLLQAKLQEALPVQLSQAYKSALLADLNTASKKVQTAKDVAVNALAKQTDFDQPLKAKGKAKASPKAA</sequence>
<evidence type="ECO:0000313" key="3">
    <source>
        <dbReference type="EMBL" id="CAL4776355.1"/>
    </source>
</evidence>
<organism evidence="1">
    <name type="scientific">Cladocopium goreaui</name>
    <dbReference type="NCBI Taxonomy" id="2562237"/>
    <lineage>
        <taxon>Eukaryota</taxon>
        <taxon>Sar</taxon>
        <taxon>Alveolata</taxon>
        <taxon>Dinophyceae</taxon>
        <taxon>Suessiales</taxon>
        <taxon>Symbiodiniaceae</taxon>
        <taxon>Cladocopium</taxon>
    </lineage>
</organism>
<reference evidence="1" key="1">
    <citation type="submission" date="2022-10" db="EMBL/GenBank/DDBJ databases">
        <authorList>
            <person name="Chen Y."/>
            <person name="Dougan E. K."/>
            <person name="Chan C."/>
            <person name="Rhodes N."/>
            <person name="Thang M."/>
        </authorList>
    </citation>
    <scope>NUCLEOTIDE SEQUENCE</scope>
</reference>
<proteinExistence type="predicted"/>
<gene>
    <name evidence="1" type="ORF">C1SCF055_LOCUS16142</name>
</gene>
<accession>A0A9P1FUL3</accession>
<evidence type="ECO:0000313" key="1">
    <source>
        <dbReference type="EMBL" id="CAI3989043.1"/>
    </source>
</evidence>
<reference evidence="2" key="2">
    <citation type="submission" date="2024-04" db="EMBL/GenBank/DDBJ databases">
        <authorList>
            <person name="Chen Y."/>
            <person name="Shah S."/>
            <person name="Dougan E. K."/>
            <person name="Thang M."/>
            <person name="Chan C."/>
        </authorList>
    </citation>
    <scope>NUCLEOTIDE SEQUENCE [LARGE SCALE GENOMIC DNA]</scope>
</reference>
<comment type="caution">
    <text evidence="1">The sequence shown here is derived from an EMBL/GenBank/DDBJ whole genome shotgun (WGS) entry which is preliminary data.</text>
</comment>
<keyword evidence="4" id="KW-1185">Reference proteome</keyword>
<dbReference type="EMBL" id="CAMXCT010001329">
    <property type="protein sequence ID" value="CAI3989043.1"/>
    <property type="molecule type" value="Genomic_DNA"/>
</dbReference>
<evidence type="ECO:0000313" key="4">
    <source>
        <dbReference type="Proteomes" id="UP001152797"/>
    </source>
</evidence>
<dbReference type="AlphaFoldDB" id="A0A9P1FUL3"/>
<protein>
    <submittedName>
        <fullName evidence="3">RanBP2-type domain-containing protein</fullName>
    </submittedName>
</protein>
<dbReference type="EMBL" id="CAMXCT020001329">
    <property type="protein sequence ID" value="CAL1142418.1"/>
    <property type="molecule type" value="Genomic_DNA"/>
</dbReference>
<dbReference type="OrthoDB" id="422049at2759"/>
<name>A0A9P1FUL3_9DINO</name>
<evidence type="ECO:0000313" key="2">
    <source>
        <dbReference type="EMBL" id="CAL1142418.1"/>
    </source>
</evidence>